<dbReference type="InterPro" id="IPR000884">
    <property type="entry name" value="TSP1_rpt"/>
</dbReference>
<dbReference type="FunFam" id="2.20.100.10:FF:000007">
    <property type="entry name" value="Thrombospondin 1"/>
    <property type="match status" value="2"/>
</dbReference>
<dbReference type="PROSITE" id="PS50092">
    <property type="entry name" value="TSP1"/>
    <property type="match status" value="2"/>
</dbReference>
<protein>
    <submittedName>
        <fullName evidence="4">Uncharacterized protein</fullName>
    </submittedName>
</protein>
<dbReference type="eggNOG" id="KOG4475">
    <property type="taxonomic scope" value="Eukaryota"/>
</dbReference>
<dbReference type="Pfam" id="PF00090">
    <property type="entry name" value="TSP_1"/>
    <property type="match status" value="2"/>
</dbReference>
<organism>
    <name type="scientific">Branchiostoma floridae</name>
    <name type="common">Florida lancelet</name>
    <name type="synonym">Amphioxus</name>
    <dbReference type="NCBI Taxonomy" id="7739"/>
    <lineage>
        <taxon>Eukaryota</taxon>
        <taxon>Metazoa</taxon>
        <taxon>Chordata</taxon>
        <taxon>Cephalochordata</taxon>
        <taxon>Leptocardii</taxon>
        <taxon>Amphioxiformes</taxon>
        <taxon>Branchiostomatidae</taxon>
        <taxon>Branchiostoma</taxon>
    </lineage>
</organism>
<keyword evidence="2" id="KW-1015">Disulfide bond</keyword>
<accession>C3Z2R1</accession>
<feature type="region of interest" description="Disordered" evidence="3">
    <location>
        <begin position="86"/>
        <end position="111"/>
    </location>
</feature>
<evidence type="ECO:0000313" key="4">
    <source>
        <dbReference type="EMBL" id="EEN53312.1"/>
    </source>
</evidence>
<dbReference type="SMART" id="SM00209">
    <property type="entry name" value="TSP1"/>
    <property type="match status" value="2"/>
</dbReference>
<feature type="non-terminal residue" evidence="4">
    <location>
        <position position="111"/>
    </location>
</feature>
<dbReference type="SUPFAM" id="SSF82895">
    <property type="entry name" value="TSP-1 type 1 repeat"/>
    <property type="match status" value="2"/>
</dbReference>
<name>C3Z2R1_BRAFL</name>
<evidence type="ECO:0000256" key="2">
    <source>
        <dbReference type="ARBA" id="ARBA00023157"/>
    </source>
</evidence>
<evidence type="ECO:0000256" key="1">
    <source>
        <dbReference type="ARBA" id="ARBA00022737"/>
    </source>
</evidence>
<proteinExistence type="predicted"/>
<feature type="non-terminal residue" evidence="4">
    <location>
        <position position="1"/>
    </location>
</feature>
<dbReference type="Gene3D" id="2.20.100.10">
    <property type="entry name" value="Thrombospondin type-1 (TSP1) repeat"/>
    <property type="match status" value="2"/>
</dbReference>
<sequence length="111" mass="12242">VVTVDGGWSEWRRWGPCSQTCGIAFQQRLRICNNPMPQHGGRDCSGSAVGHRRCHGLPLQFHGQWSRWGAWGPCSTTCGRGIQQRTRRCDNPAPQNNGEKCAGPAAQPRVC</sequence>
<dbReference type="AlphaFoldDB" id="C3Z2R1"/>
<dbReference type="EMBL" id="GG666574">
    <property type="protein sequence ID" value="EEN53312.1"/>
    <property type="molecule type" value="Genomic_DNA"/>
</dbReference>
<dbReference type="InParanoid" id="C3Z2R1"/>
<gene>
    <name evidence="4" type="ORF">BRAFLDRAFT_151563</name>
</gene>
<reference evidence="4" key="1">
    <citation type="journal article" date="2008" name="Nature">
        <title>The amphioxus genome and the evolution of the chordate karyotype.</title>
        <authorList>
            <consortium name="US DOE Joint Genome Institute (JGI-PGF)"/>
            <person name="Putnam N.H."/>
            <person name="Butts T."/>
            <person name="Ferrier D.E.K."/>
            <person name="Furlong R.F."/>
            <person name="Hellsten U."/>
            <person name="Kawashima T."/>
            <person name="Robinson-Rechavi M."/>
            <person name="Shoguchi E."/>
            <person name="Terry A."/>
            <person name="Yu J.-K."/>
            <person name="Benito-Gutierrez E.L."/>
            <person name="Dubchak I."/>
            <person name="Garcia-Fernandez J."/>
            <person name="Gibson-Brown J.J."/>
            <person name="Grigoriev I.V."/>
            <person name="Horton A.C."/>
            <person name="de Jong P.J."/>
            <person name="Jurka J."/>
            <person name="Kapitonov V.V."/>
            <person name="Kohara Y."/>
            <person name="Kuroki Y."/>
            <person name="Lindquist E."/>
            <person name="Lucas S."/>
            <person name="Osoegawa K."/>
            <person name="Pennacchio L.A."/>
            <person name="Salamov A.A."/>
            <person name="Satou Y."/>
            <person name="Sauka-Spengler T."/>
            <person name="Schmutz J."/>
            <person name="Shin-I T."/>
            <person name="Toyoda A."/>
            <person name="Bronner-Fraser M."/>
            <person name="Fujiyama A."/>
            <person name="Holland L.Z."/>
            <person name="Holland P.W.H."/>
            <person name="Satoh N."/>
            <person name="Rokhsar D.S."/>
        </authorList>
    </citation>
    <scope>NUCLEOTIDE SEQUENCE [LARGE SCALE GENOMIC DNA]</scope>
    <source>
        <strain evidence="4">S238N-H82</strain>
        <tissue evidence="4">Testes</tissue>
    </source>
</reference>
<dbReference type="PANTHER" id="PTHR22906">
    <property type="entry name" value="PROPERDIN"/>
    <property type="match status" value="1"/>
</dbReference>
<dbReference type="InterPro" id="IPR036383">
    <property type="entry name" value="TSP1_rpt_sf"/>
</dbReference>
<dbReference type="PANTHER" id="PTHR22906:SF21">
    <property type="entry name" value="SEMA DOMAIN-CONTAINING PROTEIN"/>
    <property type="match status" value="1"/>
</dbReference>
<dbReference type="InterPro" id="IPR052065">
    <property type="entry name" value="Compl_asym_regulator"/>
</dbReference>
<keyword evidence="1" id="KW-0677">Repeat</keyword>
<dbReference type="PRINTS" id="PR01705">
    <property type="entry name" value="TSP1REPEAT"/>
</dbReference>
<evidence type="ECO:0000256" key="3">
    <source>
        <dbReference type="SAM" id="MobiDB-lite"/>
    </source>
</evidence>